<keyword evidence="1" id="KW-1133">Transmembrane helix</keyword>
<dbReference type="STRING" id="1165094.RINTHH_10850"/>
<feature type="transmembrane region" description="Helical" evidence="1">
    <location>
        <begin position="97"/>
        <end position="116"/>
    </location>
</feature>
<evidence type="ECO:0000313" key="2">
    <source>
        <dbReference type="EMBL" id="CCH67240.1"/>
    </source>
</evidence>
<dbReference type="Proteomes" id="UP000053051">
    <property type="component" value="Unassembled WGS sequence"/>
</dbReference>
<feature type="transmembrane region" description="Helical" evidence="1">
    <location>
        <begin position="128"/>
        <end position="148"/>
    </location>
</feature>
<feature type="transmembrane region" description="Helical" evidence="1">
    <location>
        <begin position="28"/>
        <end position="48"/>
    </location>
</feature>
<dbReference type="OrthoDB" id="530911at2"/>
<comment type="caution">
    <text evidence="2">The sequence shown here is derived from an EMBL/GenBank/DDBJ whole genome shotgun (WGS) entry which is preliminary data.</text>
</comment>
<reference evidence="3" key="2">
    <citation type="submission" date="2016-01" db="EMBL/GenBank/DDBJ databases">
        <title>Diatom-associated endosymboitic cyanobacterium lacks core nitrogen metabolism enzymes.</title>
        <authorList>
            <person name="Hilton J.A."/>
            <person name="Foster R.A."/>
            <person name="Tripp H.J."/>
            <person name="Carter B.J."/>
            <person name="Zehr J.P."/>
            <person name="Villareal T.A."/>
        </authorList>
    </citation>
    <scope>NUCLEOTIDE SEQUENCE [LARGE SCALE GENOMIC DNA]</scope>
    <source>
        <strain evidence="3">HH01</strain>
    </source>
</reference>
<feature type="transmembrane region" description="Helical" evidence="1">
    <location>
        <begin position="60"/>
        <end position="91"/>
    </location>
</feature>
<name>M1X2Q6_9NOST</name>
<dbReference type="AlphaFoldDB" id="M1X2Q6"/>
<protein>
    <submittedName>
        <fullName evidence="2">Uncharacterized protein</fullName>
    </submittedName>
</protein>
<keyword evidence="1" id="KW-0472">Membrane</keyword>
<proteinExistence type="predicted"/>
<accession>M1X2Q6</accession>
<dbReference type="EMBL" id="CAIY01000039">
    <property type="protein sequence ID" value="CCH67240.1"/>
    <property type="molecule type" value="Genomic_DNA"/>
</dbReference>
<keyword evidence="1" id="KW-0812">Transmembrane</keyword>
<evidence type="ECO:0000313" key="3">
    <source>
        <dbReference type="Proteomes" id="UP000053051"/>
    </source>
</evidence>
<organism evidence="2 3">
    <name type="scientific">Richelia intracellularis HH01</name>
    <dbReference type="NCBI Taxonomy" id="1165094"/>
    <lineage>
        <taxon>Bacteria</taxon>
        <taxon>Bacillati</taxon>
        <taxon>Cyanobacteriota</taxon>
        <taxon>Cyanophyceae</taxon>
        <taxon>Nostocales</taxon>
        <taxon>Nostocaceae</taxon>
        <taxon>Richelia</taxon>
    </lineage>
</organism>
<reference evidence="2 3" key="1">
    <citation type="submission" date="2012-05" db="EMBL/GenBank/DDBJ databases">
        <authorList>
            <person name="Hilton J."/>
        </authorList>
    </citation>
    <scope>NUCLEOTIDE SEQUENCE [LARGE SCALE GENOMIC DNA]</scope>
    <source>
        <strain evidence="2 3">HH01</strain>
    </source>
</reference>
<dbReference type="RefSeq" id="WP_008233533.1">
    <property type="nucleotide sequence ID" value="NZ_CAIY01000039.1"/>
</dbReference>
<evidence type="ECO:0000256" key="1">
    <source>
        <dbReference type="SAM" id="Phobius"/>
    </source>
</evidence>
<keyword evidence="3" id="KW-1185">Reference proteome</keyword>
<sequence>MISYIFVGVGSIVVFISILLHLPAWQWLTILEITGFGSNLAFILPVFVGRVKLLQELASWIATSLPILSWVCIISDVLLLIIVASLLIILWGNTNPLTWRMIATSSFSFYIADMWFKYAIKYLNYVKWDILEVFWVSIGFLFRIGAVLELKL</sequence>
<feature type="transmembrane region" description="Helical" evidence="1">
    <location>
        <begin position="5"/>
        <end position="22"/>
    </location>
</feature>
<gene>
    <name evidence="2" type="ORF">RINTHH_10850</name>
</gene>